<keyword evidence="3" id="KW-1185">Reference proteome</keyword>
<sequence>MCFRSNFAIFIVIITIAATNNNNNSRSSNHTVFFFFLKKIIFTMTTMMTSQLTKEEVERREKVRAALAKAKPGMERERAFGKIVQSAENGAVKGLLGQKQYPFVSAAYLNWEVDEFLWNTFGEKDAVSPIGPEPRLYGQPYSVVYVKAYFEANPTEEEKKAKENKEAMEKGEGEGEGEGKGEGKGKGKEPETPVVLGHRYGGFTGVSTHPVDPLDLATGEVVDFAVLLSGAPLDSRGHAPLQERVRLYQELAGKAMPYQEGCGPFQIECPFSALGQEFAACFGRKEDMSDLLMEATLFIAGGYCEVLVFAKFRHLVNGDSRVSLFLDWHIKADLDCPAWRRTLYQAWCALLALYNSQLKGIRIGLMEHLKQYYGEQMRSHLTLINQIGANVHQLNSHLDARRRAAEAVDGANKMAEMESLLAKMERFALEVGKARVAKNVGDGASYKEKLDELVKLATNPEQLHPIAYDPYVRAAMVLPTAQRLLIEQVLFVLEGTVNLPLKERLGQVMSFVTDDTCPWALVLPLDERYRIVAAEIWKYQRDLGVEDGFDMVRYSLDNLDSFFTKKRIEQDQLVEGVGNLSLRI</sequence>
<protein>
    <submittedName>
        <fullName evidence="2">Uncharacterized protein</fullName>
    </submittedName>
</protein>
<dbReference type="Proteomes" id="UP001305414">
    <property type="component" value="Unassembled WGS sequence"/>
</dbReference>
<feature type="region of interest" description="Disordered" evidence="1">
    <location>
        <begin position="155"/>
        <end position="194"/>
    </location>
</feature>
<proteinExistence type="predicted"/>
<dbReference type="AlphaFoldDB" id="A0AAN7UIJ1"/>
<name>A0AAN7UIJ1_9PEZI</name>
<evidence type="ECO:0000313" key="2">
    <source>
        <dbReference type="EMBL" id="KAK5629202.1"/>
    </source>
</evidence>
<feature type="compositionally biased region" description="Basic and acidic residues" evidence="1">
    <location>
        <begin position="156"/>
        <end position="191"/>
    </location>
</feature>
<evidence type="ECO:0000256" key="1">
    <source>
        <dbReference type="SAM" id="MobiDB-lite"/>
    </source>
</evidence>
<evidence type="ECO:0000313" key="3">
    <source>
        <dbReference type="Proteomes" id="UP001305414"/>
    </source>
</evidence>
<organism evidence="2 3">
    <name type="scientific">Xylaria bambusicola</name>
    <dbReference type="NCBI Taxonomy" id="326684"/>
    <lineage>
        <taxon>Eukaryota</taxon>
        <taxon>Fungi</taxon>
        <taxon>Dikarya</taxon>
        <taxon>Ascomycota</taxon>
        <taxon>Pezizomycotina</taxon>
        <taxon>Sordariomycetes</taxon>
        <taxon>Xylariomycetidae</taxon>
        <taxon>Xylariales</taxon>
        <taxon>Xylariaceae</taxon>
        <taxon>Xylaria</taxon>
    </lineage>
</organism>
<accession>A0AAN7UIJ1</accession>
<reference evidence="2 3" key="1">
    <citation type="submission" date="2023-10" db="EMBL/GenBank/DDBJ databases">
        <title>Draft genome sequence of Xylaria bambusicola isolate GMP-LS, the root and basal stem rot pathogen of sugarcane in Indonesia.</title>
        <authorList>
            <person name="Selvaraj P."/>
            <person name="Muralishankar V."/>
            <person name="Muruganantham S."/>
            <person name="Sp S."/>
            <person name="Haryani S."/>
            <person name="Lau K.J.X."/>
            <person name="Naqvi N.I."/>
        </authorList>
    </citation>
    <scope>NUCLEOTIDE SEQUENCE [LARGE SCALE GENOMIC DNA]</scope>
    <source>
        <strain evidence="2">GMP-LS</strain>
    </source>
</reference>
<gene>
    <name evidence="2" type="ORF">RRF57_004917</name>
</gene>
<comment type="caution">
    <text evidence="2">The sequence shown here is derived from an EMBL/GenBank/DDBJ whole genome shotgun (WGS) entry which is preliminary data.</text>
</comment>
<dbReference type="EMBL" id="JAWHQM010000010">
    <property type="protein sequence ID" value="KAK5629202.1"/>
    <property type="molecule type" value="Genomic_DNA"/>
</dbReference>